<evidence type="ECO:0000256" key="1">
    <source>
        <dbReference type="ARBA" id="ARBA00022612"/>
    </source>
</evidence>
<dbReference type="PANTHER" id="PTHR41328">
    <property type="entry name" value="TERMINASE SMALL SUBUNIT-RELATED"/>
    <property type="match status" value="1"/>
</dbReference>
<dbReference type="InterPro" id="IPR038713">
    <property type="entry name" value="Terminase_Gp1_N_sf"/>
</dbReference>
<protein>
    <submittedName>
        <fullName evidence="3">Terminase</fullName>
    </submittedName>
</protein>
<proteinExistence type="predicted"/>
<dbReference type="Pfam" id="PF03592">
    <property type="entry name" value="Terminase_2"/>
    <property type="match status" value="1"/>
</dbReference>
<dbReference type="Gene3D" id="1.10.10.1400">
    <property type="entry name" value="Terminase, small subunit, N-terminal DNA-binding domain, HTH motif"/>
    <property type="match status" value="1"/>
</dbReference>
<name>A0ABX3BNY6_9PAST</name>
<keyword evidence="2" id="KW-0231">Viral genome packaging</keyword>
<accession>A0ABX3BNY6</accession>
<keyword evidence="1" id="KW-1188">Viral release from host cell</keyword>
<organism evidence="3 4">
    <name type="scientific">Haemophilus quentini</name>
    <dbReference type="NCBI Taxonomy" id="123834"/>
    <lineage>
        <taxon>Bacteria</taxon>
        <taxon>Pseudomonadati</taxon>
        <taxon>Pseudomonadota</taxon>
        <taxon>Gammaproteobacteria</taxon>
        <taxon>Pasteurellales</taxon>
        <taxon>Pasteurellaceae</taxon>
        <taxon>Haemophilus</taxon>
    </lineage>
</organism>
<dbReference type="RefSeq" id="WP_005643815.1">
    <property type="nucleotide sequence ID" value="NZ_MCII02000048.1"/>
</dbReference>
<dbReference type="EMBL" id="MDJC01000017">
    <property type="protein sequence ID" value="OEY76590.1"/>
    <property type="molecule type" value="Genomic_DNA"/>
</dbReference>
<comment type="caution">
    <text evidence="3">The sequence shown here is derived from an EMBL/GenBank/DDBJ whole genome shotgun (WGS) entry which is preliminary data.</text>
</comment>
<dbReference type="Proteomes" id="UP000175677">
    <property type="component" value="Unassembled WGS sequence"/>
</dbReference>
<dbReference type="PANTHER" id="PTHR41328:SF2">
    <property type="entry name" value="TERMINASE SMALL SUBUNIT"/>
    <property type="match status" value="1"/>
</dbReference>
<evidence type="ECO:0000313" key="3">
    <source>
        <dbReference type="EMBL" id="OEY76590.1"/>
    </source>
</evidence>
<evidence type="ECO:0000256" key="2">
    <source>
        <dbReference type="ARBA" id="ARBA00023219"/>
    </source>
</evidence>
<sequence length="170" mass="18599">MKRDVKGKTTSNVVVKSKMTDKQKRFVEEYLIDLNATQAAIRAGYSKETARQIATENLSKPVIQEAIAEAQNKRTTRTQITQDEVIRRLIENVDISMGKKATVITIPSKSENGEVVGNDVAQFVYEPSAANKALELLGKHLGIFKDGVDITSGGKPLQPTIIELVGVSSE</sequence>
<gene>
    <name evidence="3" type="ORF">BFQ30_08285</name>
</gene>
<evidence type="ECO:0000313" key="4">
    <source>
        <dbReference type="Proteomes" id="UP000175677"/>
    </source>
</evidence>
<reference evidence="3 4" key="1">
    <citation type="submission" date="2016-08" db="EMBL/GenBank/DDBJ databases">
        <authorList>
            <person name="Eshaghi A."/>
            <person name="Soares D."/>
            <person name="Kus J."/>
            <person name="Richardson D."/>
            <person name="Li A."/>
            <person name="Patel S.N."/>
        </authorList>
    </citation>
    <scope>NUCLEOTIDE SEQUENCE [LARGE SCALE GENOMIC DNA]</scope>
    <source>
        <strain evidence="3 4">C860</strain>
    </source>
</reference>
<dbReference type="InterPro" id="IPR052404">
    <property type="entry name" value="SPP1-like_terminase"/>
</dbReference>
<dbReference type="InterPro" id="IPR005335">
    <property type="entry name" value="Terminase_ssu"/>
</dbReference>
<keyword evidence="4" id="KW-1185">Reference proteome</keyword>